<organism evidence="1 2">
    <name type="scientific">Vibrio owensii</name>
    <dbReference type="NCBI Taxonomy" id="696485"/>
    <lineage>
        <taxon>Bacteria</taxon>
        <taxon>Pseudomonadati</taxon>
        <taxon>Pseudomonadota</taxon>
        <taxon>Gammaproteobacteria</taxon>
        <taxon>Vibrionales</taxon>
        <taxon>Vibrionaceae</taxon>
        <taxon>Vibrio</taxon>
    </lineage>
</organism>
<comment type="caution">
    <text evidence="1">The sequence shown here is derived from an EMBL/GenBank/DDBJ whole genome shotgun (WGS) entry which is preliminary data.</text>
</comment>
<name>A0AAU9Q4Y6_9VIBR</name>
<dbReference type="AlphaFoldDB" id="A0AAU9Q4Y6"/>
<gene>
    <name evidence="1" type="ORF">THF1D04_220046</name>
</gene>
<reference evidence="1" key="1">
    <citation type="submission" date="2022-01" db="EMBL/GenBank/DDBJ databases">
        <authorList>
            <person name="Lagorce A."/>
        </authorList>
    </citation>
    <scope>NUCLEOTIDE SEQUENCE</scope>
    <source>
        <strain evidence="1">Th15_F1_D04</strain>
    </source>
</reference>
<protein>
    <recommendedName>
        <fullName evidence="3">ANR family transcriptional regulator</fullName>
    </recommendedName>
</protein>
<evidence type="ECO:0000313" key="2">
    <source>
        <dbReference type="Proteomes" id="UP001295420"/>
    </source>
</evidence>
<accession>A0AAU9Q4Y6</accession>
<dbReference type="NCBIfam" id="NF033650">
    <property type="entry name" value="ANR_neg_reg"/>
    <property type="match status" value="1"/>
</dbReference>
<proteinExistence type="predicted"/>
<dbReference type="Proteomes" id="UP001295420">
    <property type="component" value="Unassembled WGS sequence"/>
</dbReference>
<evidence type="ECO:0000313" key="1">
    <source>
        <dbReference type="EMBL" id="CAH1528813.1"/>
    </source>
</evidence>
<sequence>MAQPLLPKMTPRIPYGCTTKLWERTCRVCGDVIYCHPQRRKRLNFTYLKSASIACELEKQHDWSEACEAWQRAFSLAKEGTPQAHWAHARFEFCLGRARSRRQCPVLKKQDRWHKRRFSG</sequence>
<evidence type="ECO:0008006" key="3">
    <source>
        <dbReference type="Google" id="ProtNLM"/>
    </source>
</evidence>
<dbReference type="EMBL" id="CAKMTQ010000015">
    <property type="protein sequence ID" value="CAH1528813.1"/>
    <property type="molecule type" value="Genomic_DNA"/>
</dbReference>
<dbReference type="InterPro" id="IPR047666">
    <property type="entry name" value="ANR_neg_reg"/>
</dbReference>